<dbReference type="InterPro" id="IPR014756">
    <property type="entry name" value="Ig_E-set"/>
</dbReference>
<evidence type="ECO:0000256" key="6">
    <source>
        <dbReference type="ARBA" id="ARBA00022958"/>
    </source>
</evidence>
<keyword evidence="4 12" id="KW-0812">Transmembrane</keyword>
<dbReference type="GO" id="GO:0005242">
    <property type="term" value="F:inward rectifier potassium channel activity"/>
    <property type="evidence" value="ECO:0007669"/>
    <property type="project" value="InterPro"/>
</dbReference>
<evidence type="ECO:0000256" key="12">
    <source>
        <dbReference type="RuleBase" id="RU003822"/>
    </source>
</evidence>
<dbReference type="GeneTree" id="ENSGT01030000234586"/>
<evidence type="ECO:0000256" key="13">
    <source>
        <dbReference type="SAM" id="MobiDB-lite"/>
    </source>
</evidence>
<reference evidence="15" key="3">
    <citation type="submission" date="2025-09" db="UniProtKB">
        <authorList>
            <consortium name="Ensembl"/>
        </authorList>
    </citation>
    <scope>IDENTIFICATION</scope>
</reference>
<protein>
    <recommendedName>
        <fullName evidence="14">Inward rectifier potassium channel C-terminal domain-containing protein</fullName>
    </recommendedName>
</protein>
<keyword evidence="3 12" id="KW-0633">Potassium transport</keyword>
<dbReference type="SUPFAM" id="SSF81296">
    <property type="entry name" value="E set domains"/>
    <property type="match status" value="1"/>
</dbReference>
<feature type="domain" description="Inward rectifier potassium channel C-terminal" evidence="14">
    <location>
        <begin position="1"/>
        <end position="171"/>
    </location>
</feature>
<evidence type="ECO:0000256" key="9">
    <source>
        <dbReference type="ARBA" id="ARBA00023136"/>
    </source>
</evidence>
<sequence length="369" mass="41366">MFSNNAVINMRDGQLCLMIRVGNLRKSHLVEATIRMQYIHSRETLEGEFIPLEQIDLRLDLKNDSDRLFLVTPQTICHPIDDSSPLWDMNADDLYHSNFEVILILEGMVEATGMTTQARASYLPTEILWGHRFQNMISFTRHNGYKIDFGKFNKTYNTPNTPRRSAKFLSQATNSDIHTLVEASMNNNKKNRLPDSESSSLRSSIHSHQHDPSSSASDGKDSGYTAVGDLTRAYSSQTLNTENNKLLTSTTSLSDESDDNRLSAETSHSRAVESSSVTPQLLVDVEKDVETTLTRVDEVRRAPSNGTLRSSPSFLNARVKSEPNDVIKTKSSDDVRLFLMHDRAASGQDAKSDDADKSFIELENKTICV</sequence>
<evidence type="ECO:0000256" key="5">
    <source>
        <dbReference type="ARBA" id="ARBA00022882"/>
    </source>
</evidence>
<dbReference type="GO" id="GO:0005886">
    <property type="term" value="C:plasma membrane"/>
    <property type="evidence" value="ECO:0007669"/>
    <property type="project" value="TreeGrafter"/>
</dbReference>
<evidence type="ECO:0000256" key="8">
    <source>
        <dbReference type="ARBA" id="ARBA00023065"/>
    </source>
</evidence>
<dbReference type="InterPro" id="IPR016449">
    <property type="entry name" value="K_chnl_inward-rec_Kir"/>
</dbReference>
<keyword evidence="2 12" id="KW-0813">Transport</keyword>
<dbReference type="Gene3D" id="2.60.40.1400">
    <property type="entry name" value="G protein-activated inward rectifier potassium channel 1"/>
    <property type="match status" value="1"/>
</dbReference>
<feature type="region of interest" description="Disordered" evidence="13">
    <location>
        <begin position="183"/>
        <end position="224"/>
    </location>
</feature>
<dbReference type="STRING" id="51511.ENSCSAVP00000008944"/>
<evidence type="ECO:0000256" key="2">
    <source>
        <dbReference type="ARBA" id="ARBA00022448"/>
    </source>
</evidence>
<evidence type="ECO:0000256" key="10">
    <source>
        <dbReference type="ARBA" id="ARBA00023303"/>
    </source>
</evidence>
<dbReference type="GO" id="GO:0034765">
    <property type="term" value="P:regulation of monoatomic ion transmembrane transport"/>
    <property type="evidence" value="ECO:0007669"/>
    <property type="project" value="TreeGrafter"/>
</dbReference>
<reference evidence="15" key="2">
    <citation type="submission" date="2025-08" db="UniProtKB">
        <authorList>
            <consortium name="Ensembl"/>
        </authorList>
    </citation>
    <scope>IDENTIFICATION</scope>
</reference>
<comment type="similarity">
    <text evidence="12">Belongs to the inward rectifier-type potassium channel (TC 1.A.2.1) family.</text>
</comment>
<feature type="compositionally biased region" description="Basic and acidic residues" evidence="13">
    <location>
        <begin position="259"/>
        <end position="271"/>
    </location>
</feature>
<dbReference type="InterPro" id="IPR013518">
    <property type="entry name" value="K_chnl_inward-rec_Kir_cyto"/>
</dbReference>
<dbReference type="Pfam" id="PF17655">
    <property type="entry name" value="IRK_C"/>
    <property type="match status" value="1"/>
</dbReference>
<dbReference type="eggNOG" id="KOG3827">
    <property type="taxonomic scope" value="Eukaryota"/>
</dbReference>
<keyword evidence="7" id="KW-1133">Transmembrane helix</keyword>
<comment type="subcellular location">
    <subcellularLocation>
        <location evidence="1 12">Membrane</location>
        <topology evidence="1 12">Multi-pass membrane protein</topology>
    </subcellularLocation>
</comment>
<dbReference type="GO" id="GO:0034702">
    <property type="term" value="C:monoatomic ion channel complex"/>
    <property type="evidence" value="ECO:0007669"/>
    <property type="project" value="UniProtKB-KW"/>
</dbReference>
<evidence type="ECO:0000313" key="16">
    <source>
        <dbReference type="Proteomes" id="UP000007875"/>
    </source>
</evidence>
<keyword evidence="8 12" id="KW-0406">Ion transport</keyword>
<dbReference type="PANTHER" id="PTHR11767:SF102">
    <property type="entry name" value="INWARDLY RECTIFYING POTASSIUM CHANNEL 1, ISOFORM F"/>
    <property type="match status" value="1"/>
</dbReference>
<dbReference type="PANTHER" id="PTHR11767">
    <property type="entry name" value="INWARD RECTIFIER POTASSIUM CHANNEL"/>
    <property type="match status" value="1"/>
</dbReference>
<keyword evidence="9" id="KW-0472">Membrane</keyword>
<evidence type="ECO:0000256" key="7">
    <source>
        <dbReference type="ARBA" id="ARBA00022989"/>
    </source>
</evidence>
<proteinExistence type="inferred from homology"/>
<comment type="catalytic activity">
    <reaction evidence="11">
        <text>K(+)(in) = K(+)(out)</text>
        <dbReference type="Rhea" id="RHEA:29463"/>
        <dbReference type="ChEBI" id="CHEBI:29103"/>
    </reaction>
</comment>
<keyword evidence="5 12" id="KW-0851">Voltage-gated channel</keyword>
<dbReference type="AlphaFoldDB" id="H2YUD4"/>
<feature type="region of interest" description="Disordered" evidence="13">
    <location>
        <begin position="241"/>
        <end position="277"/>
    </location>
</feature>
<feature type="compositionally biased region" description="Low complexity" evidence="13">
    <location>
        <begin position="196"/>
        <end position="206"/>
    </location>
</feature>
<keyword evidence="6 12" id="KW-0630">Potassium</keyword>
<evidence type="ECO:0000259" key="14">
    <source>
        <dbReference type="Pfam" id="PF17655"/>
    </source>
</evidence>
<dbReference type="GO" id="GO:1990573">
    <property type="term" value="P:potassium ion import across plasma membrane"/>
    <property type="evidence" value="ECO:0007669"/>
    <property type="project" value="TreeGrafter"/>
</dbReference>
<evidence type="ECO:0000256" key="4">
    <source>
        <dbReference type="ARBA" id="ARBA00022692"/>
    </source>
</evidence>
<dbReference type="InterPro" id="IPR041647">
    <property type="entry name" value="IRK_C"/>
</dbReference>
<dbReference type="Proteomes" id="UP000007875">
    <property type="component" value="Unassembled WGS sequence"/>
</dbReference>
<dbReference type="PRINTS" id="PR01320">
    <property type="entry name" value="KIRCHANNEL"/>
</dbReference>
<dbReference type="Ensembl" id="ENSCSAVT00000009058.1">
    <property type="protein sequence ID" value="ENSCSAVP00000008944.1"/>
    <property type="gene ID" value="ENSCSAVG00000005290.1"/>
</dbReference>
<evidence type="ECO:0000313" key="15">
    <source>
        <dbReference type="Ensembl" id="ENSCSAVP00000008944.1"/>
    </source>
</evidence>
<organism evidence="15 16">
    <name type="scientific">Ciona savignyi</name>
    <name type="common">Pacific transparent sea squirt</name>
    <dbReference type="NCBI Taxonomy" id="51511"/>
    <lineage>
        <taxon>Eukaryota</taxon>
        <taxon>Metazoa</taxon>
        <taxon>Chordata</taxon>
        <taxon>Tunicata</taxon>
        <taxon>Ascidiacea</taxon>
        <taxon>Phlebobranchia</taxon>
        <taxon>Cionidae</taxon>
        <taxon>Ciona</taxon>
    </lineage>
</organism>
<keyword evidence="10 12" id="KW-0407">Ion channel</keyword>
<dbReference type="FunFam" id="2.60.40.1400:FF:000001">
    <property type="entry name" value="G protein-activated inward rectifier potassium channel 2"/>
    <property type="match status" value="1"/>
</dbReference>
<accession>H2YUD4</accession>
<keyword evidence="16" id="KW-1185">Reference proteome</keyword>
<dbReference type="HOGENOM" id="CLU_749962_0_0_1"/>
<evidence type="ECO:0000256" key="11">
    <source>
        <dbReference type="ARBA" id="ARBA00034430"/>
    </source>
</evidence>
<dbReference type="InParanoid" id="H2YUD4"/>
<evidence type="ECO:0000256" key="1">
    <source>
        <dbReference type="ARBA" id="ARBA00004141"/>
    </source>
</evidence>
<feature type="compositionally biased region" description="Low complexity" evidence="13">
    <location>
        <begin position="241"/>
        <end position="254"/>
    </location>
</feature>
<reference evidence="16" key="1">
    <citation type="submission" date="2003-08" db="EMBL/GenBank/DDBJ databases">
        <authorList>
            <person name="Birren B."/>
            <person name="Nusbaum C."/>
            <person name="Abebe A."/>
            <person name="Abouelleil A."/>
            <person name="Adekoya E."/>
            <person name="Ait-zahra M."/>
            <person name="Allen N."/>
            <person name="Allen T."/>
            <person name="An P."/>
            <person name="Anderson M."/>
            <person name="Anderson S."/>
            <person name="Arachchi H."/>
            <person name="Armbruster J."/>
            <person name="Bachantsang P."/>
            <person name="Baldwin J."/>
            <person name="Barry A."/>
            <person name="Bayul T."/>
            <person name="Blitshsteyn B."/>
            <person name="Bloom T."/>
            <person name="Blye J."/>
            <person name="Boguslavskiy L."/>
            <person name="Borowsky M."/>
            <person name="Boukhgalter B."/>
            <person name="Brunache A."/>
            <person name="Butler J."/>
            <person name="Calixte N."/>
            <person name="Calvo S."/>
            <person name="Camarata J."/>
            <person name="Campo K."/>
            <person name="Chang J."/>
            <person name="Cheshatsang Y."/>
            <person name="Citroen M."/>
            <person name="Collymore A."/>
            <person name="Considine T."/>
            <person name="Cook A."/>
            <person name="Cooke P."/>
            <person name="Corum B."/>
            <person name="Cuomo C."/>
            <person name="David R."/>
            <person name="Dawoe T."/>
            <person name="Degray S."/>
            <person name="Dodge S."/>
            <person name="Dooley K."/>
            <person name="Dorje P."/>
            <person name="Dorjee K."/>
            <person name="Dorris L."/>
            <person name="Duffey N."/>
            <person name="Dupes A."/>
            <person name="Elkins T."/>
            <person name="Engels R."/>
            <person name="Erickson J."/>
            <person name="Farina A."/>
            <person name="Faro S."/>
            <person name="Ferreira P."/>
            <person name="Fischer H."/>
            <person name="Fitzgerald M."/>
            <person name="Foley K."/>
            <person name="Gage D."/>
            <person name="Galagan J."/>
            <person name="Gearin G."/>
            <person name="Gnerre S."/>
            <person name="Gnirke A."/>
            <person name="Goyette A."/>
            <person name="Graham J."/>
            <person name="Grandbois E."/>
            <person name="Gyaltsen K."/>
            <person name="Hafez N."/>
            <person name="Hagopian D."/>
            <person name="Hagos B."/>
            <person name="Hall J."/>
            <person name="Hatcher B."/>
            <person name="Heller A."/>
            <person name="Higgins H."/>
            <person name="Honan T."/>
            <person name="Horn A."/>
            <person name="Houde N."/>
            <person name="Hughes L."/>
            <person name="Hulme W."/>
            <person name="Husby E."/>
            <person name="Iliev I."/>
            <person name="Jaffe D."/>
            <person name="Jones C."/>
            <person name="Kamal M."/>
            <person name="Kamat A."/>
            <person name="Kamvysselis M."/>
            <person name="Karlsson E."/>
            <person name="Kells C."/>
            <person name="Kieu A."/>
            <person name="Kisner P."/>
            <person name="Kodira C."/>
            <person name="Kulbokas E."/>
            <person name="Labutti K."/>
            <person name="Lama D."/>
            <person name="Landers T."/>
            <person name="Leger J."/>
            <person name="Levine S."/>
            <person name="Lewis D."/>
            <person name="Lewis T."/>
            <person name="Lindblad-toh K."/>
            <person name="Liu X."/>
            <person name="Lokyitsang T."/>
            <person name="Lokyitsang Y."/>
            <person name="Lucien O."/>
            <person name="Lui A."/>
            <person name="Ma L.J."/>
            <person name="Mabbitt R."/>
            <person name="Macdonald J."/>
            <person name="Maclean C."/>
            <person name="Major J."/>
            <person name="Manning J."/>
            <person name="Marabella R."/>
            <person name="Maru K."/>
            <person name="Matthews C."/>
            <person name="Mauceli E."/>
            <person name="Mccarthy M."/>
            <person name="Mcdonough S."/>
            <person name="Mcghee T."/>
            <person name="Meldrim J."/>
            <person name="Meneus L."/>
            <person name="Mesirov J."/>
            <person name="Mihalev A."/>
            <person name="Mihova T."/>
            <person name="Mikkelsen T."/>
            <person name="Mlenga V."/>
            <person name="Moru K."/>
            <person name="Mozes J."/>
            <person name="Mulrain L."/>
            <person name="Munson G."/>
            <person name="Naylor J."/>
            <person name="Newes C."/>
            <person name="Nguyen C."/>
            <person name="Nguyen N."/>
            <person name="Nguyen T."/>
            <person name="Nicol R."/>
            <person name="Nielsen C."/>
            <person name="Nizzari M."/>
            <person name="Norbu C."/>
            <person name="Norbu N."/>
            <person name="O'donnell P."/>
            <person name="Okoawo O."/>
            <person name="O'leary S."/>
            <person name="Omotosho B."/>
            <person name="O'neill K."/>
            <person name="Osman S."/>
            <person name="Parker S."/>
            <person name="Perrin D."/>
            <person name="Phunkhang P."/>
            <person name="Piqani B."/>
            <person name="Purcell S."/>
            <person name="Rachupka T."/>
            <person name="Ramasamy U."/>
            <person name="Rameau R."/>
            <person name="Ray V."/>
            <person name="Raymond C."/>
            <person name="Retta R."/>
            <person name="Richardson S."/>
            <person name="Rise C."/>
            <person name="Rodriguez J."/>
            <person name="Rogers J."/>
            <person name="Rogov P."/>
            <person name="Rutman M."/>
            <person name="Schupbach R."/>
            <person name="Seaman C."/>
            <person name="Settipalli S."/>
            <person name="Sharpe T."/>
            <person name="Sheridan J."/>
            <person name="Sherpa N."/>
            <person name="Shi J."/>
            <person name="Smirnov S."/>
            <person name="Smith C."/>
            <person name="Sougnez C."/>
            <person name="Spencer B."/>
            <person name="Stalker J."/>
            <person name="Stange-thomann N."/>
            <person name="Stavropoulos S."/>
            <person name="Stetson K."/>
            <person name="Stone C."/>
            <person name="Stone S."/>
            <person name="Stubbs M."/>
            <person name="Talamas J."/>
            <person name="Tchuinga P."/>
            <person name="Tenzing P."/>
            <person name="Tesfaye S."/>
            <person name="Theodore J."/>
            <person name="Thoulutsang Y."/>
            <person name="Topham K."/>
            <person name="Towey S."/>
            <person name="Tsamla T."/>
            <person name="Tsomo N."/>
            <person name="Vallee D."/>
            <person name="Vassiliev H."/>
            <person name="Venkataraman V."/>
            <person name="Vinson J."/>
            <person name="Vo A."/>
            <person name="Wade C."/>
            <person name="Wang S."/>
            <person name="Wangchuk T."/>
            <person name="Wangdi T."/>
            <person name="Whittaker C."/>
            <person name="Wilkinson J."/>
            <person name="Wu Y."/>
            <person name="Wyman D."/>
            <person name="Yadav S."/>
            <person name="Yang S."/>
            <person name="Yang X."/>
            <person name="Yeager S."/>
            <person name="Yee E."/>
            <person name="Young G."/>
            <person name="Zainoun J."/>
            <person name="Zembeck L."/>
            <person name="Zimmer A."/>
            <person name="Zody M."/>
            <person name="Lander E."/>
        </authorList>
    </citation>
    <scope>NUCLEOTIDE SEQUENCE [LARGE SCALE GENOMIC DNA]</scope>
</reference>
<name>H2YUD4_CIOSA</name>
<evidence type="ECO:0000256" key="3">
    <source>
        <dbReference type="ARBA" id="ARBA00022538"/>
    </source>
</evidence>